<evidence type="ECO:0000313" key="4">
    <source>
        <dbReference type="Proteomes" id="UP001596989"/>
    </source>
</evidence>
<accession>A0ABW3HWF1</accession>
<reference evidence="4" key="1">
    <citation type="journal article" date="2019" name="Int. J. Syst. Evol. Microbiol.">
        <title>The Global Catalogue of Microorganisms (GCM) 10K type strain sequencing project: providing services to taxonomists for standard genome sequencing and annotation.</title>
        <authorList>
            <consortium name="The Broad Institute Genomics Platform"/>
            <consortium name="The Broad Institute Genome Sequencing Center for Infectious Disease"/>
            <person name="Wu L."/>
            <person name="Ma J."/>
        </authorList>
    </citation>
    <scope>NUCLEOTIDE SEQUENCE [LARGE SCALE GENOMIC DNA]</scope>
    <source>
        <strain evidence="4">CCUG 59129</strain>
    </source>
</reference>
<feature type="domain" description="Glycosyl transferase family 1" evidence="2">
    <location>
        <begin position="202"/>
        <end position="342"/>
    </location>
</feature>
<comment type="caution">
    <text evidence="3">The sequence shown here is derived from an EMBL/GenBank/DDBJ whole genome shotgun (WGS) entry which is preliminary data.</text>
</comment>
<dbReference type="RefSeq" id="WP_377567759.1">
    <property type="nucleotide sequence ID" value="NZ_JBHTJZ010000067.1"/>
</dbReference>
<gene>
    <name evidence="3" type="ORF">ACFQ2I_20980</name>
</gene>
<dbReference type="Gene3D" id="3.40.50.2000">
    <property type="entry name" value="Glycogen Phosphorylase B"/>
    <property type="match status" value="2"/>
</dbReference>
<dbReference type="EMBL" id="JBHTJZ010000067">
    <property type="protein sequence ID" value="MFD0961821.1"/>
    <property type="molecule type" value="Genomic_DNA"/>
</dbReference>
<dbReference type="GO" id="GO:0016757">
    <property type="term" value="F:glycosyltransferase activity"/>
    <property type="evidence" value="ECO:0007669"/>
    <property type="project" value="UniProtKB-KW"/>
</dbReference>
<sequence>MAQLPKILIFERDDAQTNPGGDTVQIHQISNFLKKNQFEVIVTSDIDADLTGMSFIIIFNLQLPDQAFIQAQRAVNWDVPYIFFPVYWDMDQLKMKDVFSVRNFIKKFLPQKMKDMLRSKLLKQKYKSVSDFPSSLNEMIKYIFMNAAYICPNSKAELQHLIEKFSWIPIEQKAVVVHNGIKLEELSMCKDRTLLNNYLLPESYICCVGTIGPRKNQINLVKAANSIGIPLVIVGKVAANDSLYGKYVKKIAKDNVIFLNYCDQHIVYEIIKHSKGHIQPSYIETPGLASLEAVALSCNVVVSDVPPVREYFGDSAYYVNPNSYHSIAEGMIKLYNSTSLPNAHIFRSLYNWDTALMNLLPLLKNDWHIEQ</sequence>
<keyword evidence="3" id="KW-0328">Glycosyltransferase</keyword>
<dbReference type="SUPFAM" id="SSF53756">
    <property type="entry name" value="UDP-Glycosyltransferase/glycogen phosphorylase"/>
    <property type="match status" value="1"/>
</dbReference>
<name>A0ABW3HWF1_9BACL</name>
<dbReference type="InterPro" id="IPR001296">
    <property type="entry name" value="Glyco_trans_1"/>
</dbReference>
<evidence type="ECO:0000313" key="3">
    <source>
        <dbReference type="EMBL" id="MFD0961821.1"/>
    </source>
</evidence>
<dbReference type="EC" id="2.4.-.-" evidence="3"/>
<dbReference type="Pfam" id="PF00534">
    <property type="entry name" value="Glycos_transf_1"/>
    <property type="match status" value="1"/>
</dbReference>
<keyword evidence="1 3" id="KW-0808">Transferase</keyword>
<keyword evidence="4" id="KW-1185">Reference proteome</keyword>
<dbReference type="PANTHER" id="PTHR46401:SF2">
    <property type="entry name" value="GLYCOSYLTRANSFERASE WBBK-RELATED"/>
    <property type="match status" value="1"/>
</dbReference>
<proteinExistence type="predicted"/>
<organism evidence="3 4">
    <name type="scientific">Paenibacillus chungangensis</name>
    <dbReference type="NCBI Taxonomy" id="696535"/>
    <lineage>
        <taxon>Bacteria</taxon>
        <taxon>Bacillati</taxon>
        <taxon>Bacillota</taxon>
        <taxon>Bacilli</taxon>
        <taxon>Bacillales</taxon>
        <taxon>Paenibacillaceae</taxon>
        <taxon>Paenibacillus</taxon>
    </lineage>
</organism>
<evidence type="ECO:0000259" key="2">
    <source>
        <dbReference type="Pfam" id="PF00534"/>
    </source>
</evidence>
<dbReference type="Proteomes" id="UP001596989">
    <property type="component" value="Unassembled WGS sequence"/>
</dbReference>
<dbReference type="PANTHER" id="PTHR46401">
    <property type="entry name" value="GLYCOSYLTRANSFERASE WBBK-RELATED"/>
    <property type="match status" value="1"/>
</dbReference>
<evidence type="ECO:0000256" key="1">
    <source>
        <dbReference type="ARBA" id="ARBA00022679"/>
    </source>
</evidence>
<protein>
    <submittedName>
        <fullName evidence="3">Glycosyltransferase</fullName>
        <ecNumber evidence="3">2.4.-.-</ecNumber>
    </submittedName>
</protein>